<dbReference type="STRING" id="698492.A0A0E9NA79"/>
<feature type="transmembrane region" description="Helical" evidence="2">
    <location>
        <begin position="245"/>
        <end position="270"/>
    </location>
</feature>
<dbReference type="EMBL" id="BACD03000005">
    <property type="protein sequence ID" value="GAO46792.1"/>
    <property type="molecule type" value="Genomic_DNA"/>
</dbReference>
<protein>
    <recommendedName>
        <fullName evidence="3">RGS domain-containing protein</fullName>
    </recommendedName>
</protein>
<keyword evidence="2" id="KW-0812">Transmembrane</keyword>
<name>A0A0E9NA79_SAICN</name>
<comment type="caution">
    <text evidence="4">The sequence shown here is derived from an EMBL/GenBank/DDBJ whole genome shotgun (WGS) entry which is preliminary data.</text>
</comment>
<dbReference type="InterPro" id="IPR016137">
    <property type="entry name" value="RGS"/>
</dbReference>
<keyword evidence="2" id="KW-1133">Transmembrane helix</keyword>
<evidence type="ECO:0000313" key="5">
    <source>
        <dbReference type="Proteomes" id="UP000033140"/>
    </source>
</evidence>
<dbReference type="GO" id="GO:0005886">
    <property type="term" value="C:plasma membrane"/>
    <property type="evidence" value="ECO:0007669"/>
    <property type="project" value="TreeGrafter"/>
</dbReference>
<evidence type="ECO:0000256" key="2">
    <source>
        <dbReference type="SAM" id="Phobius"/>
    </source>
</evidence>
<dbReference type="PROSITE" id="PS50132">
    <property type="entry name" value="RGS"/>
    <property type="match status" value="1"/>
</dbReference>
<dbReference type="Pfam" id="PF00615">
    <property type="entry name" value="RGS"/>
    <property type="match status" value="1"/>
</dbReference>
<reference evidence="4 5" key="3">
    <citation type="journal article" date="2015" name="Genome Announc.">
        <title>Draft Genome Sequence of the Archiascomycetous Yeast Saitoella complicata.</title>
        <authorList>
            <person name="Yamauchi K."/>
            <person name="Kondo S."/>
            <person name="Hamamoto M."/>
            <person name="Takahashi Y."/>
            <person name="Ogura Y."/>
            <person name="Hayashi T."/>
            <person name="Nishida H."/>
        </authorList>
    </citation>
    <scope>NUCLEOTIDE SEQUENCE [LARGE SCALE GENOMIC DNA]</scope>
    <source>
        <strain evidence="4 5">NRRL Y-17804</strain>
    </source>
</reference>
<dbReference type="SMART" id="SM00315">
    <property type="entry name" value="RGS"/>
    <property type="match status" value="1"/>
</dbReference>
<dbReference type="Proteomes" id="UP000033140">
    <property type="component" value="Unassembled WGS sequence"/>
</dbReference>
<feature type="region of interest" description="Disordered" evidence="1">
    <location>
        <begin position="138"/>
        <end position="163"/>
    </location>
</feature>
<feature type="region of interest" description="Disordered" evidence="1">
    <location>
        <begin position="69"/>
        <end position="92"/>
    </location>
</feature>
<gene>
    <name evidence="4" type="ORF">G7K_1011-t1</name>
</gene>
<reference evidence="4 5" key="1">
    <citation type="journal article" date="2011" name="J. Gen. Appl. Microbiol.">
        <title>Draft genome sequencing of the enigmatic yeast Saitoella complicata.</title>
        <authorList>
            <person name="Nishida H."/>
            <person name="Hamamoto M."/>
            <person name="Sugiyama J."/>
        </authorList>
    </citation>
    <scope>NUCLEOTIDE SEQUENCE [LARGE SCALE GENOMIC DNA]</scope>
    <source>
        <strain evidence="4 5">NRRL Y-17804</strain>
    </source>
</reference>
<proteinExistence type="predicted"/>
<dbReference type="SUPFAM" id="SSF48097">
    <property type="entry name" value="Regulator of G-protein signaling, RGS"/>
    <property type="match status" value="1"/>
</dbReference>
<evidence type="ECO:0000256" key="1">
    <source>
        <dbReference type="SAM" id="MobiDB-lite"/>
    </source>
</evidence>
<dbReference type="RefSeq" id="XP_019026996.1">
    <property type="nucleotide sequence ID" value="XM_019171537.1"/>
</dbReference>
<evidence type="ECO:0000313" key="4">
    <source>
        <dbReference type="EMBL" id="GAO46792.1"/>
    </source>
</evidence>
<reference evidence="4 5" key="2">
    <citation type="journal article" date="2014" name="J. Gen. Appl. Microbiol.">
        <title>The early diverging ascomycetous budding yeast Saitoella complicata has three histone deacetylases belonging to the Clr6, Hos2, and Rpd3 lineages.</title>
        <authorList>
            <person name="Nishida H."/>
            <person name="Matsumoto T."/>
            <person name="Kondo S."/>
            <person name="Hamamoto M."/>
            <person name="Yoshikawa H."/>
        </authorList>
    </citation>
    <scope>NUCLEOTIDE SEQUENCE [LARGE SCALE GENOMIC DNA]</scope>
    <source>
        <strain evidence="4 5">NRRL Y-17804</strain>
    </source>
</reference>
<dbReference type="InterPro" id="IPR052246">
    <property type="entry name" value="Cell_Polariz_PKAAnc"/>
</dbReference>
<organism evidence="4 5">
    <name type="scientific">Saitoella complicata (strain BCRC 22490 / CBS 7301 / JCM 7358 / NBRC 10748 / NRRL Y-17804)</name>
    <dbReference type="NCBI Taxonomy" id="698492"/>
    <lineage>
        <taxon>Eukaryota</taxon>
        <taxon>Fungi</taxon>
        <taxon>Dikarya</taxon>
        <taxon>Ascomycota</taxon>
        <taxon>Taphrinomycotina</taxon>
        <taxon>Taphrinomycotina incertae sedis</taxon>
        <taxon>Saitoella</taxon>
    </lineage>
</organism>
<dbReference type="PANTHER" id="PTHR13155:SF1">
    <property type="entry name" value="A-KINASE ANCHOR PROTEIN 10, MITOCHONDRIAL"/>
    <property type="match status" value="1"/>
</dbReference>
<keyword evidence="5" id="KW-1185">Reference proteome</keyword>
<feature type="transmembrane region" description="Helical" evidence="2">
    <location>
        <begin position="330"/>
        <end position="351"/>
    </location>
</feature>
<dbReference type="GO" id="GO:0008104">
    <property type="term" value="P:intracellular protein localization"/>
    <property type="evidence" value="ECO:0007669"/>
    <property type="project" value="TreeGrafter"/>
</dbReference>
<feature type="domain" description="RGS" evidence="3">
    <location>
        <begin position="133"/>
        <end position="241"/>
    </location>
</feature>
<feature type="transmembrane region" description="Helical" evidence="2">
    <location>
        <begin position="277"/>
        <end position="295"/>
    </location>
</feature>
<dbReference type="OrthoDB" id="5584247at2759"/>
<dbReference type="InterPro" id="IPR036305">
    <property type="entry name" value="RGS_sf"/>
</dbReference>
<dbReference type="InterPro" id="IPR044926">
    <property type="entry name" value="RGS_subdomain_2"/>
</dbReference>
<sequence>MAGKTRLPTLGEVLHRQSAPPVDLFSFYLYMRDQQRSVDYLDFFLDCEQHLALCRLYVRELRRSVLNATPDVPENNEKSHYSEAPRSSDEFAYEKQGDRAISPFLRSHPMQGGASVESSPTFTQEGVPVNAAYDKAENRQSWRSSLSREGAQGLAPSPEHTVNRADIRASAERILYTYLVRGAEREIALPSHIHHGVSNAIEVDGRDDPEVFDDAKEYVFQAMERDAFPGFLRAKALGNLVPPSALFRLILGLMAMFGAFWTAFSLIFLNYSKSTRVWVLLPFFVGVYALMSHQYNLDPLLALAGLSESTFMSFMRIREPYVRSLLSQRAIWMLALICVITAALTLIFSLVPGHRL</sequence>
<dbReference type="OMA" id="WAPIREP"/>
<feature type="compositionally biased region" description="Basic and acidic residues" evidence="1">
    <location>
        <begin position="75"/>
        <end position="92"/>
    </location>
</feature>
<evidence type="ECO:0000259" key="3">
    <source>
        <dbReference type="PROSITE" id="PS50132"/>
    </source>
</evidence>
<dbReference type="PANTHER" id="PTHR13155">
    <property type="entry name" value="A-KINASE ANCHOR PROTEINS"/>
    <property type="match status" value="1"/>
</dbReference>
<accession>A0A0E9NA79</accession>
<dbReference type="Gene3D" id="1.10.167.10">
    <property type="entry name" value="Regulator of G-protein Signalling 4, domain 2"/>
    <property type="match status" value="1"/>
</dbReference>
<keyword evidence="2" id="KW-0472">Membrane</keyword>
<dbReference type="AlphaFoldDB" id="A0A0E9NA79"/>